<dbReference type="GO" id="GO:0032259">
    <property type="term" value="P:methylation"/>
    <property type="evidence" value="ECO:0007669"/>
    <property type="project" value="UniProtKB-KW"/>
</dbReference>
<dbReference type="RefSeq" id="WP_089063223.1">
    <property type="nucleotide sequence ID" value="NZ_CP022315.1"/>
</dbReference>
<dbReference type="Proteomes" id="UP000198312">
    <property type="component" value="Chromosome"/>
</dbReference>
<dbReference type="CDD" id="cd02440">
    <property type="entry name" value="AdoMet_MTases"/>
    <property type="match status" value="1"/>
</dbReference>
<dbReference type="SUPFAM" id="SSF53335">
    <property type="entry name" value="S-adenosyl-L-methionine-dependent methyltransferases"/>
    <property type="match status" value="1"/>
</dbReference>
<reference evidence="2 3" key="1">
    <citation type="submission" date="2017-07" db="EMBL/GenBank/DDBJ databases">
        <title>Virgibacillus sp. LM2416.</title>
        <authorList>
            <person name="Tak E.J."/>
            <person name="Bae J.-W."/>
        </authorList>
    </citation>
    <scope>NUCLEOTIDE SEQUENCE [LARGE SCALE GENOMIC DNA]</scope>
    <source>
        <strain evidence="2 3">LM2416</strain>
    </source>
</reference>
<keyword evidence="3" id="KW-1185">Reference proteome</keyword>
<evidence type="ECO:0000259" key="1">
    <source>
        <dbReference type="Pfam" id="PF13847"/>
    </source>
</evidence>
<dbReference type="Gene3D" id="3.40.50.150">
    <property type="entry name" value="Vaccinia Virus protein VP39"/>
    <property type="match status" value="1"/>
</dbReference>
<dbReference type="AlphaFoldDB" id="A0A220U7F2"/>
<proteinExistence type="predicted"/>
<accession>A0A220U7F2</accession>
<dbReference type="PANTHER" id="PTHR43591">
    <property type="entry name" value="METHYLTRANSFERASE"/>
    <property type="match status" value="1"/>
</dbReference>
<dbReference type="PANTHER" id="PTHR43591:SF24">
    <property type="entry name" value="2-METHOXY-6-POLYPRENYL-1,4-BENZOQUINOL METHYLASE, MITOCHONDRIAL"/>
    <property type="match status" value="1"/>
</dbReference>
<protein>
    <submittedName>
        <fullName evidence="2">SAM-dependent methyltransferase</fullName>
    </submittedName>
</protein>
<evidence type="ECO:0000313" key="3">
    <source>
        <dbReference type="Proteomes" id="UP000198312"/>
    </source>
</evidence>
<feature type="domain" description="Methyltransferase" evidence="1">
    <location>
        <begin position="42"/>
        <end position="152"/>
    </location>
</feature>
<keyword evidence="2" id="KW-0489">Methyltransferase</keyword>
<dbReference type="InterPro" id="IPR025714">
    <property type="entry name" value="Methyltranfer_dom"/>
</dbReference>
<evidence type="ECO:0000313" key="2">
    <source>
        <dbReference type="EMBL" id="ASK63965.1"/>
    </source>
</evidence>
<dbReference type="Pfam" id="PF13847">
    <property type="entry name" value="Methyltransf_31"/>
    <property type="match status" value="1"/>
</dbReference>
<dbReference type="GO" id="GO:0008168">
    <property type="term" value="F:methyltransferase activity"/>
    <property type="evidence" value="ECO:0007669"/>
    <property type="project" value="UniProtKB-KW"/>
</dbReference>
<dbReference type="OrthoDB" id="9784101at2"/>
<organism evidence="2 3">
    <name type="scientific">Virgibacillus phasianinus</name>
    <dbReference type="NCBI Taxonomy" id="2017483"/>
    <lineage>
        <taxon>Bacteria</taxon>
        <taxon>Bacillati</taxon>
        <taxon>Bacillota</taxon>
        <taxon>Bacilli</taxon>
        <taxon>Bacillales</taxon>
        <taxon>Bacillaceae</taxon>
        <taxon>Virgibacillus</taxon>
    </lineage>
</organism>
<keyword evidence="2" id="KW-0808">Transferase</keyword>
<dbReference type="KEGG" id="vil:CFK37_18280"/>
<sequence length="194" mass="21670">MEKGNNNFNEMNYFAKKVEYLENPEKRADILPEKLLNMIPIKEANTILDLGAGTGYITIPAAKIVAGEIYALDIDPNMLEFVDSKASKENITNVKTLKGTIDNIPLSDHSIDLALASLVLHEVKQLSNSLQEIKRVLKAEGYFVCVEFEKKDDPIHSHPRIASSIMEQEITKAGLKVTQKLCPTDDVYIIIAKK</sequence>
<dbReference type="EMBL" id="CP022315">
    <property type="protein sequence ID" value="ASK63965.1"/>
    <property type="molecule type" value="Genomic_DNA"/>
</dbReference>
<name>A0A220U7F2_9BACI</name>
<gene>
    <name evidence="2" type="ORF">CFK37_18280</name>
</gene>
<dbReference type="InterPro" id="IPR029063">
    <property type="entry name" value="SAM-dependent_MTases_sf"/>
</dbReference>